<dbReference type="InterPro" id="IPR001952">
    <property type="entry name" value="Alkaline_phosphatase"/>
</dbReference>
<dbReference type="PANTHER" id="PTHR11596:SF5">
    <property type="entry name" value="ALKALINE PHOSPHATASE"/>
    <property type="match status" value="1"/>
</dbReference>
<dbReference type="EC" id="3.1.3.1" evidence="2 11"/>
<protein>
    <recommendedName>
        <fullName evidence="2 11">Alkaline phosphatase</fullName>
        <ecNumber evidence="2 11">3.1.3.1</ecNumber>
    </recommendedName>
</protein>
<dbReference type="Pfam" id="PF00245">
    <property type="entry name" value="Alk_phosphatase"/>
    <property type="match status" value="1"/>
</dbReference>
<dbReference type="GO" id="GO:0046872">
    <property type="term" value="F:metal ion binding"/>
    <property type="evidence" value="ECO:0007669"/>
    <property type="project" value="UniProtKB-KW"/>
</dbReference>
<evidence type="ECO:0000256" key="4">
    <source>
        <dbReference type="ARBA" id="ARBA00022723"/>
    </source>
</evidence>
<dbReference type="SUPFAM" id="SSF53649">
    <property type="entry name" value="Alkaline phosphatase-like"/>
    <property type="match status" value="1"/>
</dbReference>
<dbReference type="Proteomes" id="UP000267029">
    <property type="component" value="Unassembled WGS sequence"/>
</dbReference>
<feature type="binding site" evidence="9">
    <location>
        <position position="71"/>
    </location>
    <ligand>
        <name>Zn(2+)</name>
        <dbReference type="ChEBI" id="CHEBI:29105"/>
        <label>2</label>
    </ligand>
</feature>
<dbReference type="STRING" id="53468.A0A158QW40"/>
<reference evidence="13 14" key="1">
    <citation type="submission" date="2018-10" db="EMBL/GenBank/DDBJ databases">
        <authorList>
            <consortium name="Pathogen Informatics"/>
        </authorList>
    </citation>
    <scope>NUCLEOTIDE SEQUENCE [LARGE SCALE GENOMIC DNA]</scope>
</reference>
<keyword evidence="14" id="KW-1185">Reference proteome</keyword>
<evidence type="ECO:0000256" key="6">
    <source>
        <dbReference type="ARBA" id="ARBA00022833"/>
    </source>
</evidence>
<reference evidence="15" key="2">
    <citation type="submission" date="2019-11" db="UniProtKB">
        <authorList>
            <consortium name="WormBaseParasite"/>
        </authorList>
    </citation>
    <scope>IDENTIFICATION</scope>
</reference>
<evidence type="ECO:0000256" key="11">
    <source>
        <dbReference type="RuleBase" id="RU003947"/>
    </source>
</evidence>
<dbReference type="GO" id="GO:0004035">
    <property type="term" value="F:alkaline phosphatase activity"/>
    <property type="evidence" value="ECO:0007669"/>
    <property type="project" value="UniProtKB-EC"/>
</dbReference>
<evidence type="ECO:0000256" key="10">
    <source>
        <dbReference type="RuleBase" id="RU003946"/>
    </source>
</evidence>
<name>A0A158QW40_MESCO</name>
<evidence type="ECO:0000313" key="15">
    <source>
        <dbReference type="WBParaSite" id="MCU_008144-RA"/>
    </source>
</evidence>
<dbReference type="PANTHER" id="PTHR11596">
    <property type="entry name" value="ALKALINE PHOSPHATASE"/>
    <property type="match status" value="1"/>
</dbReference>
<evidence type="ECO:0000256" key="8">
    <source>
        <dbReference type="PIRSR" id="PIRSR601952-1"/>
    </source>
</evidence>
<evidence type="ECO:0000313" key="14">
    <source>
        <dbReference type="Proteomes" id="UP000267029"/>
    </source>
</evidence>
<feature type="binding site" evidence="9">
    <location>
        <position position="184"/>
    </location>
    <ligand>
        <name>Mg(2+)</name>
        <dbReference type="ChEBI" id="CHEBI:18420"/>
    </ligand>
</feature>
<comment type="cofactor">
    <cofactor evidence="9">
        <name>Mg(2+)</name>
        <dbReference type="ChEBI" id="CHEBI:18420"/>
    </cofactor>
    <text evidence="9">Binds 1 Mg(2+) ion.</text>
</comment>
<comment type="cofactor">
    <cofactor evidence="9">
        <name>Zn(2+)</name>
        <dbReference type="ChEBI" id="CHEBI:29105"/>
    </cofactor>
    <text evidence="9">Binds 2 Zn(2+) ions.</text>
</comment>
<evidence type="ECO:0000313" key="13">
    <source>
        <dbReference type="EMBL" id="VDD83196.1"/>
    </source>
</evidence>
<feature type="binding site" evidence="9">
    <location>
        <position position="186"/>
    </location>
    <ligand>
        <name>Mg(2+)</name>
        <dbReference type="ChEBI" id="CHEBI:18420"/>
    </ligand>
</feature>
<keyword evidence="6 9" id="KW-0862">Zinc</keyword>
<evidence type="ECO:0000256" key="7">
    <source>
        <dbReference type="ARBA" id="ARBA00022842"/>
    </source>
</evidence>
<dbReference type="AlphaFoldDB" id="A0A158QW40"/>
<dbReference type="CDD" id="cd16012">
    <property type="entry name" value="ALP"/>
    <property type="match status" value="1"/>
</dbReference>
<gene>
    <name evidence="13" type="ORF">MCOS_LOCUS9199</name>
</gene>
<keyword evidence="5 11" id="KW-0378">Hydrolase</keyword>
<sequence>MAAAPVFLRLLGLLALIVSTVVVADQRPINSEEISPAFWERLARQRFQQSRGIFGDGLKTRARNVILFLGDGMGVPTVSAGRFYKTEVGGQLGLANPTLDFENWPFATLCKTYDLQTVVTDSASSATAYLGGTKTSTKMLGVTGAVKLKSCRKYLPEEKVDSVLKAAVREGLATGIVTTSRVTHASPAGAYAHVASRGWESDKKLKADCKGAKDLPLDIARQLVEENPDVNVVLGGGMRCFYPEGRGERLDNRSVADEWLSIQIIRSRRAKLITDPSKFLSTDFSKVDYLMGLLYPSHMPYDGDRKDGDPSLANLTVVALEILKRQPNGFFLFVEGARIDHAHHDNKGKKALEDLLAFEEAIREAVKMVDLEETLIIVTADHSHSFTLVGQPGRSESLLDRDTSYDFAIKDDKGMLPVIYASGPAAAVNETRRNVSSLSNEELHDADFRQPALVPIPWATHAGEDVGVYAVGPSSWLFHSTVDNTFVAQAMKYALCLEPFNLEVHCASSRPMATALLLLVVYVVLRNY</sequence>
<evidence type="ECO:0000256" key="2">
    <source>
        <dbReference type="ARBA" id="ARBA00012647"/>
    </source>
</evidence>
<keyword evidence="3" id="KW-0597">Phosphoprotein</keyword>
<dbReference type="SMART" id="SM00098">
    <property type="entry name" value="alkPPc"/>
    <property type="match status" value="1"/>
</dbReference>
<evidence type="ECO:0000256" key="12">
    <source>
        <dbReference type="SAM" id="SignalP"/>
    </source>
</evidence>
<dbReference type="EMBL" id="UXSR01005662">
    <property type="protein sequence ID" value="VDD83196.1"/>
    <property type="molecule type" value="Genomic_DNA"/>
</dbReference>
<keyword evidence="7 9" id="KW-0460">Magnesium</keyword>
<keyword evidence="12" id="KW-0732">Signal</keyword>
<evidence type="ECO:0000256" key="3">
    <source>
        <dbReference type="ARBA" id="ARBA00022553"/>
    </source>
</evidence>
<feature type="binding site" evidence="9">
    <location>
        <position position="335"/>
    </location>
    <ligand>
        <name>Mg(2+)</name>
        <dbReference type="ChEBI" id="CHEBI:18420"/>
    </ligand>
</feature>
<dbReference type="InterPro" id="IPR017850">
    <property type="entry name" value="Alkaline_phosphatase_core_sf"/>
</dbReference>
<evidence type="ECO:0000256" key="1">
    <source>
        <dbReference type="ARBA" id="ARBA00005984"/>
    </source>
</evidence>
<feature type="binding site" evidence="9">
    <location>
        <position position="71"/>
    </location>
    <ligand>
        <name>Mg(2+)</name>
        <dbReference type="ChEBI" id="CHEBI:18420"/>
    </ligand>
</feature>
<feature type="binding site" evidence="9">
    <location>
        <position position="344"/>
    </location>
    <ligand>
        <name>Mg(2+)</name>
        <dbReference type="ChEBI" id="CHEBI:18420"/>
    </ligand>
</feature>
<proteinExistence type="inferred from homology"/>
<feature type="binding site" evidence="9">
    <location>
        <position position="381"/>
    </location>
    <ligand>
        <name>Zn(2+)</name>
        <dbReference type="ChEBI" id="CHEBI:29105"/>
        <label>2</label>
    </ligand>
</feature>
<comment type="catalytic activity">
    <reaction evidence="11">
        <text>a phosphate monoester + H2O = an alcohol + phosphate</text>
        <dbReference type="Rhea" id="RHEA:15017"/>
        <dbReference type="ChEBI" id="CHEBI:15377"/>
        <dbReference type="ChEBI" id="CHEBI:30879"/>
        <dbReference type="ChEBI" id="CHEBI:43474"/>
        <dbReference type="ChEBI" id="CHEBI:67140"/>
        <dbReference type="EC" id="3.1.3.1"/>
    </reaction>
</comment>
<comment type="similarity">
    <text evidence="1 10">Belongs to the alkaline phosphatase family.</text>
</comment>
<evidence type="ECO:0000256" key="9">
    <source>
        <dbReference type="PIRSR" id="PIRSR601952-2"/>
    </source>
</evidence>
<feature type="active site" description="Phosphoserine intermediate" evidence="8">
    <location>
        <position position="122"/>
    </location>
</feature>
<dbReference type="WBParaSite" id="MCU_008144-RA">
    <property type="protein sequence ID" value="MCU_008144-RA"/>
    <property type="gene ID" value="MCU_008144"/>
</dbReference>
<accession>A0A158QW40</accession>
<keyword evidence="4 9" id="KW-0479">Metal-binding</keyword>
<feature type="binding site" evidence="9">
    <location>
        <position position="340"/>
    </location>
    <ligand>
        <name>Zn(2+)</name>
        <dbReference type="ChEBI" id="CHEBI:29105"/>
        <label>2</label>
    </ligand>
</feature>
<dbReference type="OrthoDB" id="5818554at2759"/>
<organism evidence="15">
    <name type="scientific">Mesocestoides corti</name>
    <name type="common">Flatworm</name>
    <dbReference type="NCBI Taxonomy" id="53468"/>
    <lineage>
        <taxon>Eukaryota</taxon>
        <taxon>Metazoa</taxon>
        <taxon>Spiralia</taxon>
        <taxon>Lophotrochozoa</taxon>
        <taxon>Platyhelminthes</taxon>
        <taxon>Cestoda</taxon>
        <taxon>Eucestoda</taxon>
        <taxon>Cyclophyllidea</taxon>
        <taxon>Mesocestoididae</taxon>
        <taxon>Mesocestoides</taxon>
    </lineage>
</organism>
<feature type="chain" id="PRO_5043135602" description="Alkaline phosphatase" evidence="12">
    <location>
        <begin position="25"/>
        <end position="528"/>
    </location>
</feature>
<dbReference type="Gene3D" id="3.40.720.10">
    <property type="entry name" value="Alkaline Phosphatase, subunit A"/>
    <property type="match status" value="1"/>
</dbReference>
<feature type="signal peptide" evidence="12">
    <location>
        <begin position="1"/>
        <end position="24"/>
    </location>
</feature>
<dbReference type="PRINTS" id="PR00113">
    <property type="entry name" value="ALKPHPHTASE"/>
</dbReference>
<feature type="binding site" evidence="9">
    <location>
        <position position="382"/>
    </location>
    <ligand>
        <name>Zn(2+)</name>
        <dbReference type="ChEBI" id="CHEBI:29105"/>
        <label>2</label>
    </ligand>
</feature>
<evidence type="ECO:0000256" key="5">
    <source>
        <dbReference type="ARBA" id="ARBA00022801"/>
    </source>
</evidence>
<dbReference type="PROSITE" id="PS00123">
    <property type="entry name" value="ALKALINE_PHOSPHATASE"/>
    <property type="match status" value="1"/>
</dbReference>
<dbReference type="InterPro" id="IPR018299">
    <property type="entry name" value="Alkaline_phosphatase_AS"/>
</dbReference>
<feature type="binding site" evidence="9">
    <location>
        <position position="461"/>
    </location>
    <ligand>
        <name>Zn(2+)</name>
        <dbReference type="ChEBI" id="CHEBI:29105"/>
        <label>2</label>
    </ligand>
</feature>